<protein>
    <submittedName>
        <fullName evidence="1">Uncharacterized protein</fullName>
    </submittedName>
</protein>
<gene>
    <name evidence="1" type="ORF">IHE55_03730</name>
</gene>
<proteinExistence type="predicted"/>
<dbReference type="InterPro" id="IPR047719">
    <property type="entry name" value="SCO5918-like"/>
</dbReference>
<dbReference type="Proteomes" id="UP000807371">
    <property type="component" value="Unassembled WGS sequence"/>
</dbReference>
<accession>A0ABS0NFI4</accession>
<evidence type="ECO:0000313" key="1">
    <source>
        <dbReference type="EMBL" id="MBH5333958.1"/>
    </source>
</evidence>
<dbReference type="NCBIfam" id="NF038312">
    <property type="entry name" value="SCO5918_fam"/>
    <property type="match status" value="1"/>
</dbReference>
<dbReference type="EMBL" id="JACYXC010000001">
    <property type="protein sequence ID" value="MBH5333958.1"/>
    <property type="molecule type" value="Genomic_DNA"/>
</dbReference>
<evidence type="ECO:0000313" key="2">
    <source>
        <dbReference type="Proteomes" id="UP000807371"/>
    </source>
</evidence>
<comment type="caution">
    <text evidence="1">The sequence shown here is derived from an EMBL/GenBank/DDBJ whole genome shotgun (WGS) entry which is preliminary data.</text>
</comment>
<keyword evidence="2" id="KW-1185">Reference proteome</keyword>
<organism evidence="1 2">
    <name type="scientific">Streptomyces pactum</name>
    <dbReference type="NCBI Taxonomy" id="68249"/>
    <lineage>
        <taxon>Bacteria</taxon>
        <taxon>Bacillati</taxon>
        <taxon>Actinomycetota</taxon>
        <taxon>Actinomycetes</taxon>
        <taxon>Kitasatosporales</taxon>
        <taxon>Streptomycetaceae</taxon>
        <taxon>Streptomyces</taxon>
    </lineage>
</organism>
<sequence>MRCIIAGYPFDLTASEVEQAMTSVKPEPITGESVVIGRRSYPVKQVGAVVTRQDRRDFTAAEVTRAMKRLGFTCRSGG</sequence>
<reference evidence="1 2" key="1">
    <citation type="submission" date="2020-09" db="EMBL/GenBank/DDBJ databases">
        <title>Biosynthesis of the nuclear factor of activated T cells inhibitor NFAT-133 and its congeners in Streptomyces pactum.</title>
        <authorList>
            <person name="Zhou W."/>
            <person name="Posri P."/>
            <person name="Abugrain M.E."/>
            <person name="Weisberg A.J."/>
            <person name="Chang J.H."/>
            <person name="Mahmud T."/>
        </authorList>
    </citation>
    <scope>NUCLEOTIDE SEQUENCE [LARGE SCALE GENOMIC DNA]</scope>
    <source>
        <strain evidence="1 2">ATCC 27456</strain>
    </source>
</reference>
<name>A0ABS0NFI4_9ACTN</name>